<reference evidence="1" key="1">
    <citation type="submission" date="2021-06" db="EMBL/GenBank/DDBJ databases">
        <authorList>
            <person name="Hodson N. C."/>
            <person name="Mongue J. A."/>
            <person name="Jaron S. K."/>
        </authorList>
    </citation>
    <scope>NUCLEOTIDE SEQUENCE</scope>
</reference>
<feature type="non-terminal residue" evidence="1">
    <location>
        <position position="146"/>
    </location>
</feature>
<organism evidence="1 2">
    <name type="scientific">Allacma fusca</name>
    <dbReference type="NCBI Taxonomy" id="39272"/>
    <lineage>
        <taxon>Eukaryota</taxon>
        <taxon>Metazoa</taxon>
        <taxon>Ecdysozoa</taxon>
        <taxon>Arthropoda</taxon>
        <taxon>Hexapoda</taxon>
        <taxon>Collembola</taxon>
        <taxon>Symphypleona</taxon>
        <taxon>Sminthuridae</taxon>
        <taxon>Allacma</taxon>
    </lineage>
</organism>
<dbReference type="EMBL" id="CAJVCH010428982">
    <property type="protein sequence ID" value="CAG7818719.1"/>
    <property type="molecule type" value="Genomic_DNA"/>
</dbReference>
<dbReference type="AlphaFoldDB" id="A0A8J2LA16"/>
<proteinExistence type="predicted"/>
<accession>A0A8J2LA16</accession>
<sequence>MSEGSNSKARVKKPWESVASSMSSDQLQYVHNNIGDGEEALEGYGYISSFKSIFKFDVIPQENWNTLESFQKEIQECYSEATPLVPLWNTMGLWGPYHPKQPDVIQTDLLVMVRFNGEFHRGCIVCQLEETSLYYVISCSFEDAFH</sequence>
<feature type="non-terminal residue" evidence="1">
    <location>
        <position position="1"/>
    </location>
</feature>
<evidence type="ECO:0000313" key="1">
    <source>
        <dbReference type="EMBL" id="CAG7818719.1"/>
    </source>
</evidence>
<protein>
    <submittedName>
        <fullName evidence="1">Uncharacterized protein</fullName>
    </submittedName>
</protein>
<name>A0A8J2LA16_9HEXA</name>
<dbReference type="Proteomes" id="UP000708208">
    <property type="component" value="Unassembled WGS sequence"/>
</dbReference>
<evidence type="ECO:0000313" key="2">
    <source>
        <dbReference type="Proteomes" id="UP000708208"/>
    </source>
</evidence>
<gene>
    <name evidence="1" type="ORF">AFUS01_LOCUS29203</name>
</gene>
<keyword evidence="2" id="KW-1185">Reference proteome</keyword>
<comment type="caution">
    <text evidence="1">The sequence shown here is derived from an EMBL/GenBank/DDBJ whole genome shotgun (WGS) entry which is preliminary data.</text>
</comment>